<reference evidence="1" key="2">
    <citation type="journal article" date="2009" name="Appl. Environ. Microbiol.">
        <title>Lateral transfer of genes for hexahydro-1,3,5-trinitro-1,3,5-triazine (RDX) degradation.</title>
        <authorList>
            <person name="Andeer P.F."/>
            <person name="Stahl D.A."/>
            <person name="Bruce N.C."/>
            <person name="Strand S.E."/>
        </authorList>
    </citation>
    <scope>NUCLEOTIDE SEQUENCE</scope>
    <source>
        <strain evidence="1">MA1</strain>
        <plasmid evidence="1">pMA1</plasmid>
    </source>
</reference>
<dbReference type="AlphaFoldDB" id="C3UMZ0"/>
<reference evidence="1" key="1">
    <citation type="submission" date="2008-12" db="EMBL/GenBank/DDBJ databases">
        <authorList>
            <person name="Andeer P."/>
            <person name="Stahl D.A."/>
            <person name="Bruce N.C."/>
            <person name="Strand S.E."/>
        </authorList>
    </citation>
    <scope>NUCLEOTIDE SEQUENCE</scope>
    <source>
        <strain evidence="1">MA1</strain>
        <plasmid evidence="1">pMA1</plasmid>
    </source>
</reference>
<geneLocation type="plasmid" evidence="1">
    <name>pMA1</name>
</geneLocation>
<name>C3UMZ0_9MICO</name>
<keyword evidence="1" id="KW-0614">Plasmid</keyword>
<organism evidence="1">
    <name type="scientific">Microbacterium sp. MA1</name>
    <dbReference type="NCBI Taxonomy" id="614068"/>
    <lineage>
        <taxon>Bacteria</taxon>
        <taxon>Bacillati</taxon>
        <taxon>Actinomycetota</taxon>
        <taxon>Actinomycetes</taxon>
        <taxon>Micrococcales</taxon>
        <taxon>Microbacteriaceae</taxon>
        <taxon>Microbacterium</taxon>
    </lineage>
</organism>
<dbReference type="EMBL" id="FJ577793">
    <property type="protein sequence ID" value="ACO88881.1"/>
    <property type="molecule type" value="Genomic_DNA"/>
</dbReference>
<accession>C3UMZ0</accession>
<evidence type="ECO:0000313" key="1">
    <source>
        <dbReference type="EMBL" id="ACO88881.1"/>
    </source>
</evidence>
<sequence length="148" mass="16534">MTDVEARRLAGQYERQFVTTMAIQPVNQGAAALLLGRYVLDGGHACALAFGVHTRVEIPDSYAQVSDVRSDWMIQEAASMVESVVDGCTEFCRPFQSTRLTDMLAAYGPPGEPRWSVGVESQHGRSGRSSDEALEPFEQRWLPWQWRV</sequence>
<protein>
    <submittedName>
        <fullName evidence="1">Uncharacterized protein</fullName>
    </submittedName>
</protein>
<proteinExistence type="predicted"/>